<keyword evidence="2" id="KW-1185">Reference proteome</keyword>
<organism evidence="1 2">
    <name type="scientific">Strongylus vulgaris</name>
    <name type="common">Blood worm</name>
    <dbReference type="NCBI Taxonomy" id="40348"/>
    <lineage>
        <taxon>Eukaryota</taxon>
        <taxon>Metazoa</taxon>
        <taxon>Ecdysozoa</taxon>
        <taxon>Nematoda</taxon>
        <taxon>Chromadorea</taxon>
        <taxon>Rhabditida</taxon>
        <taxon>Rhabditina</taxon>
        <taxon>Rhabditomorpha</taxon>
        <taxon>Strongyloidea</taxon>
        <taxon>Strongylidae</taxon>
        <taxon>Strongylus</taxon>
    </lineage>
</organism>
<dbReference type="Proteomes" id="UP000270094">
    <property type="component" value="Unassembled WGS sequence"/>
</dbReference>
<sequence length="62" mass="7309">MSQHFAVHWRGSDWQMYRCDTVMPSSSLQLRTFQMDSQISSYLSLVCGFEKWGKIIVFPTFL</sequence>
<dbReference type="EMBL" id="UYYB01027634">
    <property type="protein sequence ID" value="VDM72864.1"/>
    <property type="molecule type" value="Genomic_DNA"/>
</dbReference>
<accession>A0A3P7J4T4</accession>
<name>A0A3P7J4T4_STRVU</name>
<protein>
    <submittedName>
        <fullName evidence="1">Uncharacterized protein</fullName>
    </submittedName>
</protein>
<reference evidence="1 2" key="1">
    <citation type="submission" date="2018-11" db="EMBL/GenBank/DDBJ databases">
        <authorList>
            <consortium name="Pathogen Informatics"/>
        </authorList>
    </citation>
    <scope>NUCLEOTIDE SEQUENCE [LARGE SCALE GENOMIC DNA]</scope>
</reference>
<proteinExistence type="predicted"/>
<evidence type="ECO:0000313" key="2">
    <source>
        <dbReference type="Proteomes" id="UP000270094"/>
    </source>
</evidence>
<evidence type="ECO:0000313" key="1">
    <source>
        <dbReference type="EMBL" id="VDM72864.1"/>
    </source>
</evidence>
<gene>
    <name evidence="1" type="ORF">SVUK_LOCUS7862</name>
</gene>
<dbReference type="AlphaFoldDB" id="A0A3P7J4T4"/>